<keyword evidence="1" id="KW-1185">Reference proteome</keyword>
<dbReference type="WBParaSite" id="Csp11.Scaffold622.g6225.t2">
    <property type="protein sequence ID" value="Csp11.Scaffold622.g6225.t2"/>
    <property type="gene ID" value="Csp11.Scaffold622.g6225"/>
</dbReference>
<proteinExistence type="predicted"/>
<name>A0A1I7TIC8_9PELO</name>
<dbReference type="AlphaFoldDB" id="A0A1I7TIC8"/>
<dbReference type="PANTHER" id="PTHR33651">
    <property type="entry name" value="PROTEIN CBG06246"/>
    <property type="match status" value="1"/>
</dbReference>
<evidence type="ECO:0000313" key="2">
    <source>
        <dbReference type="WBParaSite" id="Csp11.Scaffold622.g6225.t2"/>
    </source>
</evidence>
<accession>A0A1I7TIC8</accession>
<evidence type="ECO:0000313" key="1">
    <source>
        <dbReference type="Proteomes" id="UP000095282"/>
    </source>
</evidence>
<protein>
    <submittedName>
        <fullName evidence="2">PI3K/PI4K domain-containing protein</fullName>
    </submittedName>
</protein>
<sequence length="277" mass="32378">MFLNMANDYIKVLDDSKFFIVYAGLIGNLFTIQKTLYERYDKKSETIKNTIETFFEELLMGKKPKFSFDKKTEALQEGLDIRELFVYRLLERLGVGATIQFPTSTVGSKCFMYIAGLQIPNFKTLDEVEREEDDYAHYVHPAIQMLTLFAVLSIGDRHSKNVGVGNDKSPFIIDFCMNNLEVRDLDRDFVLRIRHSNKINNLIDEYSFKECVDIAVDFLKKIGFEKKTDEAVQYFIENDKKAFEENNLHFSQDITDDLKQYIQVVKQNLNKFFAYSN</sequence>
<dbReference type="eggNOG" id="ENOG502TK89">
    <property type="taxonomic scope" value="Eukaryota"/>
</dbReference>
<dbReference type="PANTHER" id="PTHR33651:SF3">
    <property type="entry name" value="PHAGE PROTEIN"/>
    <property type="match status" value="1"/>
</dbReference>
<dbReference type="Proteomes" id="UP000095282">
    <property type="component" value="Unplaced"/>
</dbReference>
<organism evidence="1 2">
    <name type="scientific">Caenorhabditis tropicalis</name>
    <dbReference type="NCBI Taxonomy" id="1561998"/>
    <lineage>
        <taxon>Eukaryota</taxon>
        <taxon>Metazoa</taxon>
        <taxon>Ecdysozoa</taxon>
        <taxon>Nematoda</taxon>
        <taxon>Chromadorea</taxon>
        <taxon>Rhabditida</taxon>
        <taxon>Rhabditina</taxon>
        <taxon>Rhabditomorpha</taxon>
        <taxon>Rhabditoidea</taxon>
        <taxon>Rhabditidae</taxon>
        <taxon>Peloderinae</taxon>
        <taxon>Caenorhabditis</taxon>
    </lineage>
</organism>
<reference evidence="2" key="1">
    <citation type="submission" date="2016-11" db="UniProtKB">
        <authorList>
            <consortium name="WormBaseParasite"/>
        </authorList>
    </citation>
    <scope>IDENTIFICATION</scope>
</reference>